<protein>
    <submittedName>
        <fullName evidence="2">ORF34</fullName>
    </submittedName>
</protein>
<sequence length="89" mass="9900">MSSLIFLGFSVILFIISYGVMFTIAPMILGSVFTVMEANLTNGSMTQEWIDMYNQTKETTQYLVPLIPSIGIFILVIKVLMVASARGRD</sequence>
<keyword evidence="1" id="KW-0812">Transmembrane</keyword>
<reference evidence="2" key="2">
    <citation type="submission" date="2024-03" db="EMBL/GenBank/DDBJ databases">
        <authorList>
            <person name="Ni Y."/>
            <person name="Xu T."/>
            <person name="Yan S."/>
            <person name="Chen L."/>
            <person name="Wang Y."/>
        </authorList>
    </citation>
    <scope>NUCLEOTIDE SEQUENCE</scope>
    <source>
        <strain evidence="2">NMC1</strain>
    </source>
</reference>
<proteinExistence type="predicted"/>
<accession>A0AAT9J7G2</accession>
<reference evidence="2" key="1">
    <citation type="journal article" date="2024" name="Environ. Microbiol. Rep.">
        <title>Hiding in plain sight: The discovery of complete genomes of 11 hypothetical spindle-shaped viruses that putatively infect mesophilic ammonia-oxidizing archaea.</title>
        <authorList>
            <person name="Ni Y."/>
            <person name="Xu T."/>
            <person name="Yan S."/>
            <person name="Chen L."/>
            <person name="Wang Y."/>
        </authorList>
    </citation>
    <scope>NUCLEOTIDE SEQUENCE</scope>
    <source>
        <strain evidence="2">NMC1</strain>
    </source>
</reference>
<name>A0AAT9J7G2_9VIRU</name>
<evidence type="ECO:0000256" key="1">
    <source>
        <dbReference type="SAM" id="Phobius"/>
    </source>
</evidence>
<evidence type="ECO:0000313" key="2">
    <source>
        <dbReference type="EMBL" id="DBA52073.1"/>
    </source>
</evidence>
<feature type="transmembrane region" description="Helical" evidence="1">
    <location>
        <begin position="62"/>
        <end position="83"/>
    </location>
</feature>
<feature type="transmembrane region" description="Helical" evidence="1">
    <location>
        <begin position="7"/>
        <end position="29"/>
    </location>
</feature>
<organism evidence="2">
    <name type="scientific">Nitrosopumilaceae spindle-shaped virus</name>
    <dbReference type="NCBI Taxonomy" id="3065433"/>
    <lineage>
        <taxon>Viruses</taxon>
    </lineage>
</organism>
<dbReference type="EMBL" id="BK067789">
    <property type="protein sequence ID" value="DBA52073.1"/>
    <property type="molecule type" value="Genomic_DNA"/>
</dbReference>
<keyword evidence="1" id="KW-0472">Membrane</keyword>
<keyword evidence="1" id="KW-1133">Transmembrane helix</keyword>